<keyword evidence="2" id="KW-1003">Cell membrane</keyword>
<dbReference type="InterPro" id="IPR017452">
    <property type="entry name" value="GPCR_Rhodpsn_7TM"/>
</dbReference>
<feature type="transmembrane region" description="Helical" evidence="7">
    <location>
        <begin position="260"/>
        <end position="281"/>
    </location>
</feature>
<feature type="domain" description="G-protein coupled receptors family 1 profile" evidence="8">
    <location>
        <begin position="690"/>
        <end position="930"/>
    </location>
</feature>
<feature type="transmembrane region" description="Helical" evidence="7">
    <location>
        <begin position="558"/>
        <end position="577"/>
    </location>
</feature>
<dbReference type="Proteomes" id="UP000275408">
    <property type="component" value="Unassembled WGS sequence"/>
</dbReference>
<sequence>MFCDTLLQYFPFISERKELRSSYIAICVFNNLLTYTAVMLNIVTMHAIRKSSSWPKTTKTLLLSLAVSDVGVGLFVQPFYTSLLVSWLQKNSPTCFSYRMFSNVGLVFSQASFLGVVAVSLDRFLAVHLHLRYQELVTHKRVVAVVTSIWVLSAFVSFIILSGLRVIQIAMQSIAVLTGLAVTTVVYIKLYLVVRRHKTQIHSLQVEGVPSGEMTQLAGLIKSSVSTFHVYVAFLVCYLPYWICLTAVRFNGPTTTLKRFHLFSLILIFVNSSLNPVIYCWKMRHIRRAIMDILRNMAWKISLHRYYPSPLQLKELRLTFIANCSINNFLTYTAVMLNIATIYAIRKTTLLPKTLRTLLLSLAVSDIGVGLFVQPFHSYFLVIWMQLQSPSCITYQINNVVTMLFAVASFLGVVALSVDRFFAIHFHLRYNEIVTHKRVVAAVSSVWIFSVFVSSMKVWCPVDTGKIVLLVIAATGLAVIAVVYTRVNVTVQRHKNQIQSMQVQDVAQASDTNNYFGQIKSTVCVFYVYIVLLACCFPYTICIVAIQINGPTISLKGFHIFSLTLGLLNSSLNPVIYCWKMRHIRRAIVNILRNICVFNNFLTYTAVMLNIATTYAIRKTTSLPKTLRTLMLSLSVSDIDVGLFFSTTLLITFGQLAEYFPSYADFAVLRSTLIANSIFNVFLIHTTIMLNIVTICAIRRASTLPNNLKTLLMSLAISDVSGGLLGQPVFTAFLVSWQRLNDPNCNAYRMLNISGYMFASASFLGVVAVSVDRFLAIHSHLRYLELVTPVRVFALVISIWVFSAFLSGTVFWTSVSTRDIIIIVTVAFGSILTIVLYLRIYLTVRRHKNQIQSLQVHDISQSGEMTNLAGLIKSAVGAFYIYLLFLLCYLPSSLLIVVIKFNGPSIALKRVYLFSVTLVYLNSSLNPVIYCWKMRHIRHAIMDILRNISWNRNGPSHSFDRQSSG</sequence>
<keyword evidence="4 7" id="KW-1133">Transmembrane helix</keyword>
<dbReference type="Gene3D" id="1.20.1070.10">
    <property type="entry name" value="Rhodopsin 7-helix transmembrane proteins"/>
    <property type="match status" value="3"/>
</dbReference>
<keyword evidence="6" id="KW-0807">Transducer</keyword>
<keyword evidence="5 7" id="KW-0472">Membrane</keyword>
<feature type="domain" description="G-protein coupled receptors family 1 profile" evidence="8">
    <location>
        <begin position="40"/>
        <end position="279"/>
    </location>
</feature>
<dbReference type="OrthoDB" id="10042731at2759"/>
<dbReference type="PROSITE" id="PS50262">
    <property type="entry name" value="G_PROTEIN_RECEP_F1_2"/>
    <property type="match status" value="3"/>
</dbReference>
<evidence type="ECO:0000256" key="7">
    <source>
        <dbReference type="SAM" id="Phobius"/>
    </source>
</evidence>
<dbReference type="SUPFAM" id="SSF81321">
    <property type="entry name" value="Family A G protein-coupled receptor-like"/>
    <property type="match status" value="3"/>
</dbReference>
<feature type="transmembrane region" description="Helical" evidence="7">
    <location>
        <begin position="397"/>
        <end position="418"/>
    </location>
</feature>
<dbReference type="InterPro" id="IPR000276">
    <property type="entry name" value="GPCR_Rhodpsn"/>
</dbReference>
<feature type="domain" description="G-protein coupled receptors family 1 profile" evidence="8">
    <location>
        <begin position="337"/>
        <end position="577"/>
    </location>
</feature>
<feature type="transmembrane region" description="Helical" evidence="7">
    <location>
        <begin position="710"/>
        <end position="733"/>
    </location>
</feature>
<gene>
    <name evidence="9" type="ORF">pdam_00005424</name>
</gene>
<reference evidence="9 10" key="1">
    <citation type="journal article" date="2018" name="Sci. Rep.">
        <title>Comparative analysis of the Pocillopora damicornis genome highlights role of immune system in coral evolution.</title>
        <authorList>
            <person name="Cunning R."/>
            <person name="Bay R.A."/>
            <person name="Gillette P."/>
            <person name="Baker A.C."/>
            <person name="Traylor-Knowles N."/>
        </authorList>
    </citation>
    <scope>NUCLEOTIDE SEQUENCE [LARGE SCALE GENOMIC DNA]</scope>
    <source>
        <strain evidence="9">RSMAS</strain>
        <tissue evidence="9">Whole animal</tissue>
    </source>
</reference>
<dbReference type="EMBL" id="RCHS01002303">
    <property type="protein sequence ID" value="RMX48217.1"/>
    <property type="molecule type" value="Genomic_DNA"/>
</dbReference>
<evidence type="ECO:0000256" key="5">
    <source>
        <dbReference type="ARBA" id="ARBA00023136"/>
    </source>
</evidence>
<feature type="transmembrane region" description="Helical" evidence="7">
    <location>
        <begin position="320"/>
        <end position="345"/>
    </location>
</feature>
<feature type="transmembrane region" description="Helical" evidence="7">
    <location>
        <begin position="23"/>
        <end position="48"/>
    </location>
</feature>
<feature type="transmembrane region" description="Helical" evidence="7">
    <location>
        <begin position="100"/>
        <end position="121"/>
    </location>
</feature>
<dbReference type="SMART" id="SM01381">
    <property type="entry name" value="7TM_GPCR_Srsx"/>
    <property type="match status" value="1"/>
</dbReference>
<keyword evidence="6" id="KW-0675">Receptor</keyword>
<evidence type="ECO:0000259" key="8">
    <source>
        <dbReference type="PROSITE" id="PS50262"/>
    </source>
</evidence>
<organism evidence="9 10">
    <name type="scientific">Pocillopora damicornis</name>
    <name type="common">Cauliflower coral</name>
    <name type="synonym">Millepora damicornis</name>
    <dbReference type="NCBI Taxonomy" id="46731"/>
    <lineage>
        <taxon>Eukaryota</taxon>
        <taxon>Metazoa</taxon>
        <taxon>Cnidaria</taxon>
        <taxon>Anthozoa</taxon>
        <taxon>Hexacorallia</taxon>
        <taxon>Scleractinia</taxon>
        <taxon>Astrocoeniina</taxon>
        <taxon>Pocilloporidae</taxon>
        <taxon>Pocillopora</taxon>
    </lineage>
</organism>
<evidence type="ECO:0000256" key="2">
    <source>
        <dbReference type="ARBA" id="ARBA00022475"/>
    </source>
</evidence>
<dbReference type="Pfam" id="PF00001">
    <property type="entry name" value="7tm_1"/>
    <property type="match status" value="4"/>
</dbReference>
<evidence type="ECO:0000256" key="3">
    <source>
        <dbReference type="ARBA" id="ARBA00022692"/>
    </source>
</evidence>
<proteinExistence type="inferred from homology"/>
<keyword evidence="10" id="KW-1185">Reference proteome</keyword>
<feature type="transmembrane region" description="Helical" evidence="7">
    <location>
        <begin position="60"/>
        <end position="80"/>
    </location>
</feature>
<feature type="transmembrane region" description="Helical" evidence="7">
    <location>
        <begin position="526"/>
        <end position="546"/>
    </location>
</feature>
<feature type="transmembrane region" description="Helical" evidence="7">
    <location>
        <begin position="357"/>
        <end position="385"/>
    </location>
</feature>
<dbReference type="AlphaFoldDB" id="A0A3M6U3Q2"/>
<feature type="transmembrane region" description="Helical" evidence="7">
    <location>
        <begin position="911"/>
        <end position="932"/>
    </location>
</feature>
<dbReference type="CDD" id="cd00637">
    <property type="entry name" value="7tm_classA_rhodopsin-like"/>
    <property type="match status" value="2"/>
</dbReference>
<comment type="subcellular location">
    <subcellularLocation>
        <location evidence="1">Cell membrane</location>
        <topology evidence="1">Multi-pass membrane protein</topology>
    </subcellularLocation>
</comment>
<feature type="transmembrane region" description="Helical" evidence="7">
    <location>
        <begin position="792"/>
        <end position="814"/>
    </location>
</feature>
<feature type="transmembrane region" description="Helical" evidence="7">
    <location>
        <begin position="820"/>
        <end position="842"/>
    </location>
</feature>
<evidence type="ECO:0000256" key="6">
    <source>
        <dbReference type="RuleBase" id="RU000688"/>
    </source>
</evidence>
<feature type="transmembrane region" description="Helical" evidence="7">
    <location>
        <begin position="597"/>
        <end position="617"/>
    </location>
</feature>
<dbReference type="GO" id="GO:0004930">
    <property type="term" value="F:G protein-coupled receptor activity"/>
    <property type="evidence" value="ECO:0007669"/>
    <property type="project" value="UniProtKB-KW"/>
</dbReference>
<feature type="transmembrane region" description="Helical" evidence="7">
    <location>
        <begin position="673"/>
        <end position="698"/>
    </location>
</feature>
<accession>A0A3M6U3Q2</accession>
<dbReference type="GO" id="GO:0005886">
    <property type="term" value="C:plasma membrane"/>
    <property type="evidence" value="ECO:0007669"/>
    <property type="project" value="UniProtKB-SubCell"/>
</dbReference>
<evidence type="ECO:0000256" key="1">
    <source>
        <dbReference type="ARBA" id="ARBA00004651"/>
    </source>
</evidence>
<keyword evidence="6" id="KW-0297">G-protein coupled receptor</keyword>
<dbReference type="PRINTS" id="PR00237">
    <property type="entry name" value="GPCRRHODOPSN"/>
</dbReference>
<feature type="transmembrane region" description="Helical" evidence="7">
    <location>
        <begin position="753"/>
        <end position="771"/>
    </location>
</feature>
<evidence type="ECO:0000256" key="4">
    <source>
        <dbReference type="ARBA" id="ARBA00022989"/>
    </source>
</evidence>
<dbReference type="PANTHER" id="PTHR22750">
    <property type="entry name" value="G-PROTEIN COUPLED RECEPTOR"/>
    <property type="match status" value="1"/>
</dbReference>
<feature type="transmembrane region" description="Helical" evidence="7">
    <location>
        <begin position="142"/>
        <end position="164"/>
    </location>
</feature>
<feature type="transmembrane region" description="Helical" evidence="7">
    <location>
        <begin position="879"/>
        <end position="899"/>
    </location>
</feature>
<feature type="transmembrane region" description="Helical" evidence="7">
    <location>
        <begin position="228"/>
        <end position="248"/>
    </location>
</feature>
<comment type="similarity">
    <text evidence="6">Belongs to the G-protein coupled receptor 1 family.</text>
</comment>
<evidence type="ECO:0000313" key="10">
    <source>
        <dbReference type="Proteomes" id="UP000275408"/>
    </source>
</evidence>
<keyword evidence="3 6" id="KW-0812">Transmembrane</keyword>
<feature type="transmembrane region" description="Helical" evidence="7">
    <location>
        <begin position="467"/>
        <end position="487"/>
    </location>
</feature>
<dbReference type="PROSITE" id="PS00237">
    <property type="entry name" value="G_PROTEIN_RECEP_F1_1"/>
    <property type="match status" value="3"/>
</dbReference>
<name>A0A3M6U3Q2_POCDA</name>
<evidence type="ECO:0000313" key="9">
    <source>
        <dbReference type="EMBL" id="RMX48217.1"/>
    </source>
</evidence>
<feature type="transmembrane region" description="Helical" evidence="7">
    <location>
        <begin position="170"/>
        <end position="194"/>
    </location>
</feature>
<comment type="caution">
    <text evidence="9">The sequence shown here is derived from an EMBL/GenBank/DDBJ whole genome shotgun (WGS) entry which is preliminary data.</text>
</comment>
<protein>
    <recommendedName>
        <fullName evidence="8">G-protein coupled receptors family 1 profile domain-containing protein</fullName>
    </recommendedName>
</protein>